<evidence type="ECO:0000259" key="4">
    <source>
        <dbReference type="PROSITE" id="PS01031"/>
    </source>
</evidence>
<feature type="region of interest" description="Disordered" evidence="3">
    <location>
        <begin position="1"/>
        <end position="23"/>
    </location>
</feature>
<dbReference type="RefSeq" id="WP_200240792.1">
    <property type="nucleotide sequence ID" value="NZ_NRRV01000061.1"/>
</dbReference>
<feature type="domain" description="SHSP" evidence="4">
    <location>
        <begin position="19"/>
        <end position="130"/>
    </location>
</feature>
<evidence type="ECO:0000256" key="2">
    <source>
        <dbReference type="RuleBase" id="RU003616"/>
    </source>
</evidence>
<dbReference type="PROSITE" id="PS01031">
    <property type="entry name" value="SHSP"/>
    <property type="match status" value="1"/>
</dbReference>
<keyword evidence="6" id="KW-1185">Reference proteome</keyword>
<dbReference type="EMBL" id="NRRV01000061">
    <property type="protein sequence ID" value="MBK1632917.1"/>
    <property type="molecule type" value="Genomic_DNA"/>
</dbReference>
<evidence type="ECO:0000313" key="6">
    <source>
        <dbReference type="Proteomes" id="UP000748752"/>
    </source>
</evidence>
<evidence type="ECO:0000256" key="1">
    <source>
        <dbReference type="PROSITE-ProRule" id="PRU00285"/>
    </source>
</evidence>
<dbReference type="SUPFAM" id="SSF49764">
    <property type="entry name" value="HSP20-like chaperones"/>
    <property type="match status" value="1"/>
</dbReference>
<dbReference type="Proteomes" id="UP000748752">
    <property type="component" value="Unassembled WGS sequence"/>
</dbReference>
<comment type="caution">
    <text evidence="5">The sequence shown here is derived from an EMBL/GenBank/DDBJ whole genome shotgun (WGS) entry which is preliminary data.</text>
</comment>
<gene>
    <name evidence="5" type="ORF">CKO31_19620</name>
</gene>
<dbReference type="InterPro" id="IPR002068">
    <property type="entry name" value="A-crystallin/Hsp20_dom"/>
</dbReference>
<name>A0ABS1CLV5_9GAMM</name>
<proteinExistence type="inferred from homology"/>
<dbReference type="InterPro" id="IPR031107">
    <property type="entry name" value="Small_HSP"/>
</dbReference>
<evidence type="ECO:0000313" key="5">
    <source>
        <dbReference type="EMBL" id="MBK1632917.1"/>
    </source>
</evidence>
<dbReference type="InterPro" id="IPR008978">
    <property type="entry name" value="HSP20-like_chaperone"/>
</dbReference>
<reference evidence="5 6" key="1">
    <citation type="journal article" date="2020" name="Microorganisms">
        <title>Osmotic Adaptation and Compatible Solute Biosynthesis of Phototrophic Bacteria as Revealed from Genome Analyses.</title>
        <authorList>
            <person name="Imhoff J.F."/>
            <person name="Rahn T."/>
            <person name="Kunzel S."/>
            <person name="Keller A."/>
            <person name="Neulinger S.C."/>
        </authorList>
    </citation>
    <scope>NUCLEOTIDE SEQUENCE [LARGE SCALE GENOMIC DNA]</scope>
    <source>
        <strain evidence="5 6">DSM 6210</strain>
    </source>
</reference>
<sequence>MNTETRQTMTETAPTAARRAEEALRPPVDIFEDAEGITLEADMPGVSKDRLHVQVDANTLLIEGEVQIDLPEAAEALYADIRSTRYSRSFTLSNELETDKIDASLNDGVLRVHIPKHPEQRPRRIEVRAG</sequence>
<dbReference type="CDD" id="cd06464">
    <property type="entry name" value="ACD_sHsps-like"/>
    <property type="match status" value="1"/>
</dbReference>
<evidence type="ECO:0000256" key="3">
    <source>
        <dbReference type="SAM" id="MobiDB-lite"/>
    </source>
</evidence>
<accession>A0ABS1CLV5</accession>
<dbReference type="PANTHER" id="PTHR11527">
    <property type="entry name" value="HEAT-SHOCK PROTEIN 20 FAMILY MEMBER"/>
    <property type="match status" value="1"/>
</dbReference>
<comment type="similarity">
    <text evidence="1 2">Belongs to the small heat shock protein (HSP20) family.</text>
</comment>
<dbReference type="Pfam" id="PF00011">
    <property type="entry name" value="HSP20"/>
    <property type="match status" value="1"/>
</dbReference>
<organism evidence="5 6">
    <name type="scientific">Thiohalocapsa halophila</name>
    <dbReference type="NCBI Taxonomy" id="69359"/>
    <lineage>
        <taxon>Bacteria</taxon>
        <taxon>Pseudomonadati</taxon>
        <taxon>Pseudomonadota</taxon>
        <taxon>Gammaproteobacteria</taxon>
        <taxon>Chromatiales</taxon>
        <taxon>Chromatiaceae</taxon>
        <taxon>Thiohalocapsa</taxon>
    </lineage>
</organism>
<protein>
    <submittedName>
        <fullName evidence="5">Heat-shock protein</fullName>
    </submittedName>
</protein>
<dbReference type="Gene3D" id="2.60.40.790">
    <property type="match status" value="1"/>
</dbReference>